<evidence type="ECO:0000259" key="3">
    <source>
        <dbReference type="PROSITE" id="PS51649"/>
    </source>
</evidence>
<dbReference type="UniPathway" id="UPA00143"/>
<name>A0A498IHL7_MALDO</name>
<dbReference type="Pfam" id="PF03000">
    <property type="entry name" value="NPH3"/>
    <property type="match status" value="2"/>
</dbReference>
<dbReference type="Proteomes" id="UP000290289">
    <property type="component" value="Chromosome 12"/>
</dbReference>
<sequence>MLKSSTLLHDASIPWLSKLMQIQKFIISGENDMTNLTTLWNEITSDEATPQPLADDWWYEDASLLSLPLYKRLIQVVELKRMRPESIASSLIFCTRSRALMIQTMQTQAQPFLTFLRQTRRLYLKIFRSGGYHLAEVAPDVNLKLPKFQSLAAVIPEYARPLDDGIYHAIDVFLKAHPWLQILKGSNSAD</sequence>
<dbReference type="PROSITE" id="PS51649">
    <property type="entry name" value="NPH3"/>
    <property type="match status" value="1"/>
</dbReference>
<keyword evidence="5" id="KW-1185">Reference proteome</keyword>
<reference evidence="4 5" key="1">
    <citation type="submission" date="2018-10" db="EMBL/GenBank/DDBJ databases">
        <title>A high-quality apple genome assembly.</title>
        <authorList>
            <person name="Hu J."/>
        </authorList>
    </citation>
    <scope>NUCLEOTIDE SEQUENCE [LARGE SCALE GENOMIC DNA]</scope>
    <source>
        <strain evidence="5">cv. HFTH1</strain>
        <tissue evidence="4">Young leaf</tissue>
    </source>
</reference>
<keyword evidence="1" id="KW-0833">Ubl conjugation pathway</keyword>
<organism evidence="4 5">
    <name type="scientific">Malus domestica</name>
    <name type="common">Apple</name>
    <name type="synonym">Pyrus malus</name>
    <dbReference type="NCBI Taxonomy" id="3750"/>
    <lineage>
        <taxon>Eukaryota</taxon>
        <taxon>Viridiplantae</taxon>
        <taxon>Streptophyta</taxon>
        <taxon>Embryophyta</taxon>
        <taxon>Tracheophyta</taxon>
        <taxon>Spermatophyta</taxon>
        <taxon>Magnoliopsida</taxon>
        <taxon>eudicotyledons</taxon>
        <taxon>Gunneridae</taxon>
        <taxon>Pentapetalae</taxon>
        <taxon>rosids</taxon>
        <taxon>fabids</taxon>
        <taxon>Rosales</taxon>
        <taxon>Rosaceae</taxon>
        <taxon>Amygdaloideae</taxon>
        <taxon>Maleae</taxon>
        <taxon>Malus</taxon>
    </lineage>
</organism>
<evidence type="ECO:0000256" key="1">
    <source>
        <dbReference type="ARBA" id="ARBA00022786"/>
    </source>
</evidence>
<proteinExistence type="inferred from homology"/>
<feature type="domain" description="NPH3" evidence="3">
    <location>
        <begin position="1"/>
        <end position="190"/>
    </location>
</feature>
<dbReference type="EMBL" id="RDQH01000338">
    <property type="protein sequence ID" value="RXH80723.1"/>
    <property type="molecule type" value="Genomic_DNA"/>
</dbReference>
<evidence type="ECO:0000256" key="2">
    <source>
        <dbReference type="PROSITE-ProRule" id="PRU00982"/>
    </source>
</evidence>
<evidence type="ECO:0000313" key="4">
    <source>
        <dbReference type="EMBL" id="RXH80723.1"/>
    </source>
</evidence>
<comment type="caution">
    <text evidence="4">The sequence shown here is derived from an EMBL/GenBank/DDBJ whole genome shotgun (WGS) entry which is preliminary data.</text>
</comment>
<evidence type="ECO:0000313" key="5">
    <source>
        <dbReference type="Proteomes" id="UP000290289"/>
    </source>
</evidence>
<gene>
    <name evidence="4" type="ORF">DVH24_004637</name>
</gene>
<dbReference type="InterPro" id="IPR043454">
    <property type="entry name" value="NPH3/RPT2-like"/>
</dbReference>
<dbReference type="AlphaFoldDB" id="A0A498IHL7"/>
<dbReference type="GO" id="GO:0016567">
    <property type="term" value="P:protein ubiquitination"/>
    <property type="evidence" value="ECO:0007669"/>
    <property type="project" value="UniProtKB-UniPathway"/>
</dbReference>
<dbReference type="PANTHER" id="PTHR32370">
    <property type="entry name" value="OS12G0117600 PROTEIN"/>
    <property type="match status" value="1"/>
</dbReference>
<dbReference type="InterPro" id="IPR027356">
    <property type="entry name" value="NPH3_dom"/>
</dbReference>
<protein>
    <recommendedName>
        <fullName evidence="3">NPH3 domain-containing protein</fullName>
    </recommendedName>
</protein>
<comment type="similarity">
    <text evidence="2">Belongs to the NPH3 family.</text>
</comment>
<accession>A0A498IHL7</accession>